<evidence type="ECO:0000256" key="7">
    <source>
        <dbReference type="ARBA" id="ARBA00023007"/>
    </source>
</evidence>
<evidence type="ECO:0000256" key="3">
    <source>
        <dbReference type="ARBA" id="ARBA00022553"/>
    </source>
</evidence>
<dbReference type="Pfam" id="PF11878">
    <property type="entry name" value="DOCK_C-D_N"/>
    <property type="match status" value="1"/>
</dbReference>
<name>A0A9P0GNQ8_9CUCU</name>
<evidence type="ECO:0000256" key="11">
    <source>
        <dbReference type="ARBA" id="ARBA00041348"/>
    </source>
</evidence>
<keyword evidence="5" id="KW-0521">NADP</keyword>
<dbReference type="Pfam" id="PF06920">
    <property type="entry name" value="DHR-2_Lobe_A"/>
    <property type="match status" value="1"/>
</dbReference>
<dbReference type="PANTHER" id="PTHR23317:SF76">
    <property type="entry name" value="LD20667P"/>
    <property type="match status" value="1"/>
</dbReference>
<evidence type="ECO:0000256" key="9">
    <source>
        <dbReference type="ARBA" id="ARBA00039153"/>
    </source>
</evidence>
<evidence type="ECO:0000313" key="19">
    <source>
        <dbReference type="EMBL" id="CAH1115598.1"/>
    </source>
</evidence>
<organism evidence="19 20">
    <name type="scientific">Psylliodes chrysocephalus</name>
    <dbReference type="NCBI Taxonomy" id="3402493"/>
    <lineage>
        <taxon>Eukaryota</taxon>
        <taxon>Metazoa</taxon>
        <taxon>Ecdysozoa</taxon>
        <taxon>Arthropoda</taxon>
        <taxon>Hexapoda</taxon>
        <taxon>Insecta</taxon>
        <taxon>Pterygota</taxon>
        <taxon>Neoptera</taxon>
        <taxon>Endopterygota</taxon>
        <taxon>Coleoptera</taxon>
        <taxon>Polyphaga</taxon>
        <taxon>Cucujiformia</taxon>
        <taxon>Chrysomeloidea</taxon>
        <taxon>Chrysomelidae</taxon>
        <taxon>Galerucinae</taxon>
        <taxon>Alticini</taxon>
        <taxon>Psylliodes</taxon>
    </lineage>
</organism>
<evidence type="ECO:0000256" key="4">
    <source>
        <dbReference type="ARBA" id="ARBA00022658"/>
    </source>
</evidence>
<evidence type="ECO:0000256" key="10">
    <source>
        <dbReference type="ARBA" id="ARBA00039520"/>
    </source>
</evidence>
<dbReference type="Gene3D" id="2.60.40.150">
    <property type="entry name" value="C2 domain"/>
    <property type="match status" value="1"/>
</dbReference>
<feature type="domain" description="DOCKER" evidence="18">
    <location>
        <begin position="1636"/>
        <end position="2070"/>
    </location>
</feature>
<accession>A0A9P0GNQ8</accession>
<protein>
    <recommendedName>
        <fullName evidence="10">Dihydropteridine reductase</fullName>
        <ecNumber evidence="9">1.5.1.34</ecNumber>
    </recommendedName>
    <alternativeName>
        <fullName evidence="12">HDHPR</fullName>
    </alternativeName>
    <alternativeName>
        <fullName evidence="11">Quinoid dihydropteridine reductase</fullName>
    </alternativeName>
</protein>
<evidence type="ECO:0000256" key="8">
    <source>
        <dbReference type="ARBA" id="ARBA00037099"/>
    </source>
</evidence>
<dbReference type="InterPro" id="IPR036291">
    <property type="entry name" value="NAD(P)-bd_dom_sf"/>
</dbReference>
<comment type="subunit">
    <text evidence="2">Homodimer.</text>
</comment>
<dbReference type="CDD" id="cd05334">
    <property type="entry name" value="DHPR_SDR_c_like"/>
    <property type="match status" value="1"/>
</dbReference>
<dbReference type="Pfam" id="PF20421">
    <property type="entry name" value="DHR-2_Lobe_C"/>
    <property type="match status" value="1"/>
</dbReference>
<feature type="region of interest" description="Disordered" evidence="16">
    <location>
        <begin position="555"/>
        <end position="610"/>
    </location>
</feature>
<dbReference type="CDD" id="cd08696">
    <property type="entry name" value="C2_Dock-C"/>
    <property type="match status" value="1"/>
</dbReference>
<dbReference type="PANTHER" id="PTHR23317">
    <property type="entry name" value="DEDICATOR OF CYTOKINESIS DOCK"/>
    <property type="match status" value="1"/>
</dbReference>
<keyword evidence="3" id="KW-0597">Phosphoprotein</keyword>
<dbReference type="EMBL" id="OV651821">
    <property type="protein sequence ID" value="CAH1115598.1"/>
    <property type="molecule type" value="Genomic_DNA"/>
</dbReference>
<dbReference type="InterPro" id="IPR046769">
    <property type="entry name" value="DOCKER_Lobe_A"/>
</dbReference>
<dbReference type="Gene3D" id="3.40.50.720">
    <property type="entry name" value="NAD(P)-binding Rossmann-like Domain"/>
    <property type="match status" value="1"/>
</dbReference>
<feature type="compositionally biased region" description="Low complexity" evidence="16">
    <location>
        <begin position="1160"/>
        <end position="1174"/>
    </location>
</feature>
<comment type="function">
    <text evidence="8">Catalyzes the conversion of quinonoid dihydrobiopterin into tetrahydrobiopterin.</text>
</comment>
<evidence type="ECO:0000259" key="17">
    <source>
        <dbReference type="PROSITE" id="PS51650"/>
    </source>
</evidence>
<feature type="region of interest" description="Disordered" evidence="16">
    <location>
        <begin position="1160"/>
        <end position="1182"/>
    </location>
</feature>
<dbReference type="FunFam" id="3.40.50.720:FF:000157">
    <property type="entry name" value="Quinoid dihydropteridine reductase"/>
    <property type="match status" value="1"/>
</dbReference>
<dbReference type="InterPro" id="IPR046770">
    <property type="entry name" value="DOCKER_Lobe_B"/>
</dbReference>
<dbReference type="PROSITE" id="PS51651">
    <property type="entry name" value="DOCKER"/>
    <property type="match status" value="1"/>
</dbReference>
<dbReference type="FunFam" id="1.20.58.740:FF:000002">
    <property type="entry name" value="Dedicator of cytokinesis protein 7"/>
    <property type="match status" value="1"/>
</dbReference>
<dbReference type="PROSITE" id="PS51650">
    <property type="entry name" value="C2_DOCK"/>
    <property type="match status" value="1"/>
</dbReference>
<evidence type="ECO:0000256" key="15">
    <source>
        <dbReference type="PROSITE-ProRule" id="PRU00983"/>
    </source>
</evidence>
<dbReference type="Pfam" id="PF00106">
    <property type="entry name" value="adh_short"/>
    <property type="match status" value="1"/>
</dbReference>
<keyword evidence="7" id="KW-0783">Tetrahydrobiopterin biosynthesis</keyword>
<dbReference type="Pfam" id="PF20422">
    <property type="entry name" value="DHR-2_Lobe_B"/>
    <property type="match status" value="1"/>
</dbReference>
<dbReference type="InterPro" id="IPR043162">
    <property type="entry name" value="DOCK_C_lobe_C"/>
</dbReference>
<dbReference type="Gene3D" id="1.20.58.740">
    <property type="match status" value="1"/>
</dbReference>
<dbReference type="PROSITE" id="PS00061">
    <property type="entry name" value="ADH_SHORT"/>
    <property type="match status" value="1"/>
</dbReference>
<dbReference type="GO" id="GO:0006729">
    <property type="term" value="P:tetrahydrobiopterin biosynthetic process"/>
    <property type="evidence" value="ECO:0007669"/>
    <property type="project" value="UniProtKB-KW"/>
</dbReference>
<evidence type="ECO:0000256" key="12">
    <source>
        <dbReference type="ARBA" id="ARBA00042518"/>
    </source>
</evidence>
<dbReference type="InterPro" id="IPR026791">
    <property type="entry name" value="DOCK"/>
</dbReference>
<evidence type="ECO:0000256" key="2">
    <source>
        <dbReference type="ARBA" id="ARBA00011738"/>
    </source>
</evidence>
<evidence type="ECO:0000256" key="13">
    <source>
        <dbReference type="ARBA" id="ARBA00047429"/>
    </source>
</evidence>
<comment type="similarity">
    <text evidence="1">Belongs to the short-chain dehydrogenases/reductases (SDR) family.</text>
</comment>
<dbReference type="EC" id="1.5.1.34" evidence="9"/>
<dbReference type="InterPro" id="IPR037808">
    <property type="entry name" value="C2_Dock-C"/>
</dbReference>
<evidence type="ECO:0000256" key="1">
    <source>
        <dbReference type="ARBA" id="ARBA00006484"/>
    </source>
</evidence>
<comment type="catalytic activity">
    <reaction evidence="14">
        <text>5,6,7,8-tetrahydropteridine + NAD(+) = 6,7-dihydropteridine + NADH + H(+)</text>
        <dbReference type="Rhea" id="RHEA:17869"/>
        <dbReference type="ChEBI" id="CHEBI:15378"/>
        <dbReference type="ChEBI" id="CHEBI:28889"/>
        <dbReference type="ChEBI" id="CHEBI:30156"/>
        <dbReference type="ChEBI" id="CHEBI:57540"/>
        <dbReference type="ChEBI" id="CHEBI:57945"/>
        <dbReference type="EC" id="1.5.1.34"/>
    </reaction>
    <physiologicalReaction direction="right-to-left" evidence="14">
        <dbReference type="Rhea" id="RHEA:17871"/>
    </physiologicalReaction>
</comment>
<feature type="domain" description="C2 DOCK-type" evidence="17">
    <location>
        <begin position="722"/>
        <end position="881"/>
    </location>
</feature>
<gene>
    <name evidence="19" type="ORF">PSYICH_LOCUS15407</name>
</gene>
<dbReference type="InterPro" id="IPR043161">
    <property type="entry name" value="DOCK_C_lobe_A"/>
</dbReference>
<dbReference type="FunFam" id="1.25.40.410:FF:000002">
    <property type="entry name" value="Dedicator of cytokinesis protein 7"/>
    <property type="match status" value="1"/>
</dbReference>
<proteinExistence type="inferred from homology"/>
<dbReference type="OrthoDB" id="47328at2759"/>
<dbReference type="InterPro" id="IPR027357">
    <property type="entry name" value="DOCKER_dom"/>
</dbReference>
<dbReference type="GO" id="GO:0007264">
    <property type="term" value="P:small GTPase-mediated signal transduction"/>
    <property type="evidence" value="ECO:0007669"/>
    <property type="project" value="InterPro"/>
</dbReference>
<dbReference type="InterPro" id="IPR021816">
    <property type="entry name" value="DOCK_C/D_N"/>
</dbReference>
<dbReference type="SUPFAM" id="SSF51735">
    <property type="entry name" value="NAD(P)-binding Rossmann-fold domains"/>
    <property type="match status" value="1"/>
</dbReference>
<evidence type="ECO:0000256" key="16">
    <source>
        <dbReference type="SAM" id="MobiDB-lite"/>
    </source>
</evidence>
<dbReference type="GO" id="GO:0004155">
    <property type="term" value="F:6,7-dihydropteridine reductase activity"/>
    <property type="evidence" value="ECO:0007669"/>
    <property type="project" value="UniProtKB-EC"/>
</dbReference>
<evidence type="ECO:0000256" key="14">
    <source>
        <dbReference type="ARBA" id="ARBA00047536"/>
    </source>
</evidence>
<dbReference type="Gene3D" id="1.25.40.410">
    <property type="match status" value="1"/>
</dbReference>
<evidence type="ECO:0000256" key="5">
    <source>
        <dbReference type="ARBA" id="ARBA00022857"/>
    </source>
</evidence>
<comment type="similarity">
    <text evidence="15">Belongs to the DOCK family.</text>
</comment>
<dbReference type="InterPro" id="IPR002347">
    <property type="entry name" value="SDR_fam"/>
</dbReference>
<keyword evidence="6" id="KW-0560">Oxidoreductase</keyword>
<reference evidence="19" key="1">
    <citation type="submission" date="2022-01" db="EMBL/GenBank/DDBJ databases">
        <authorList>
            <person name="King R."/>
        </authorList>
    </citation>
    <scope>NUCLEOTIDE SEQUENCE</scope>
</reference>
<dbReference type="Proteomes" id="UP001153636">
    <property type="component" value="Chromosome 9"/>
</dbReference>
<dbReference type="InterPro" id="IPR027007">
    <property type="entry name" value="C2_DOCK-type_domain"/>
</dbReference>
<dbReference type="InterPro" id="IPR046773">
    <property type="entry name" value="DOCKER_Lobe_C"/>
</dbReference>
<dbReference type="Pfam" id="PF14429">
    <property type="entry name" value="DOCK-C2"/>
    <property type="match status" value="1"/>
</dbReference>
<evidence type="ECO:0000313" key="20">
    <source>
        <dbReference type="Proteomes" id="UP001153636"/>
    </source>
</evidence>
<keyword evidence="20" id="KW-1185">Reference proteome</keyword>
<dbReference type="InterPro" id="IPR035892">
    <property type="entry name" value="C2_domain_sf"/>
</dbReference>
<comment type="catalytic activity">
    <reaction evidence="13">
        <text>5,6,7,8-tetrahydropteridine + NADP(+) = 6,7-dihydropteridine + NADPH + H(+)</text>
        <dbReference type="Rhea" id="RHEA:17865"/>
        <dbReference type="ChEBI" id="CHEBI:15378"/>
        <dbReference type="ChEBI" id="CHEBI:28889"/>
        <dbReference type="ChEBI" id="CHEBI:30156"/>
        <dbReference type="ChEBI" id="CHEBI:57783"/>
        <dbReference type="ChEBI" id="CHEBI:58349"/>
        <dbReference type="EC" id="1.5.1.34"/>
    </reaction>
    <physiologicalReaction direction="right-to-left" evidence="13">
        <dbReference type="Rhea" id="RHEA:17867"/>
    </physiologicalReaction>
</comment>
<evidence type="ECO:0000259" key="18">
    <source>
        <dbReference type="PROSITE" id="PS51651"/>
    </source>
</evidence>
<sequence length="2079" mass="234834">MSYVGRVIVYGGRGALGAKCVSHFKANNYWVACIDLTENTEADFNLIVNKEESFQDQEKSILSRLDSTLSGSKLDGIFCVAGGWAGGNAAKDLTKNSELMWQQSVCSSLITASLASKHLKEGGIVQLTGAKAALEATPGMIGYGMAKAAVHHLTKSLAENGSGLPDGSTTVAILPVTLDTPMNRKWMPKADFSTWTPLEFVADLFVRWASGKDRPKSGSLLQGWINEVVEPLEFEDFLQSYQNLIDRDPLRCILDIPQGDVEVEIIDRPIRTIRPILPEEKIDSLPPHVQTCIECYKSCWKVIRYNNRSYSNLASHSSGRQSVISIASVSSCGDTLTPRNSWASLDLRHSAGDPLIPEILEHSVPEALDQLNESRRQIERQDALFTLTAEGQNENDTVEKRLPAIAPYEHVGHRVLVKCLQLVMEIEVEPLFASMALYDCKERKKVSETFYFDLNPEGLKRMLGGHVPYADTSSLARGCIFNITHPSPDLFIVIRLEKVLQGEIGECVEPYLKEDKNRDKLKSIAVSVCERLGKYRQAFAWTAINLVNVINGGNSLERDSDKDSMGGGSNTNSLDRKSSASGLEHLRRRATDMGTLTRRGSLERQNKRRSWSPDHLANNIDTFRPITLTMSSFFKQESDKLKDDDLYKSLQELKRPTLVLKKLKCIPATLKLEISPCPPEVRNCLTPELVKLRPFPDEKSRPMKELLEFPIKEILVPHYNYRNLLYVSPKELNFSNRTGSARNLAVRLQLMAGEEEKNALYNIFGKSSCPEMLNEAYSGVTYHCKNPAFYDEIKIKLPAALADNHHLLFTFYHISCQKKMEQNTWLPLLRDGRLISGEFCLPIMLEPPPRNYSYIPPDVCLPGTKWLDNHKGLFTVTLDTASSVHTHDPPIERFFAAYDFVHTGIIPQRLGEVGSENELRNQLLATYVQFQCNMPHPLYNHNSPDYENASLMTRSSSNPDLEVAHVQYSRGLDRAASMRVQTNELLSPNASTCQRIVHQELALQWVVSSGRSKDLAMQNAWFLFELVIKSMVEHLAHTRSLDAPRKIRFSEQFLDDISTLVHTVTAEIISHSTGETRKAHKLNAALAFFFFDLLSIADRGWVFHLLRSYNKQLQAKIASIQDSVLVELKLEFARIICSHEHYVALNLPFASPFMSTDTNVSPSPSVTSSTSQNSFLSGAPPSQERASTFAELSFEYRQHHFLCGIVLADLATVLLEMHQSSLHSKTVDTLKQLLSWHDSDPRYSSPEARQRVAALYLPLLSIAMDVLPLLHHFKMDKTQYANEDIAPSNINQTLGLSPDVTRNILTCVLWVLKNVERDSLSQWLGELSSSRLATLLHLLDSCTSCFEYRPRRRAPPPSGYAHAQTTQDMRSRLEDVILGQGSAREMMQRRKGGATQAQEKVRWRKEQLYRPVSDHVDRPRDEFSNDVHLEGHLATEASFIILDTLERCVATISQWDSQQHLVGLALSVLLHALGKNQSTTVLPHMFASQRSLVFKFHSALFDEESSHCADLCLLLLKHCGSQIASVRSQAAASLYLLMRQTFQIGNNFARVKMQVTMSLSSLVGTSASFSDDSLRRSLKTILEYGERDSELQETTFPEQVRDLVFNLHMILSDTVKMKEFQEDPEMLLDLMYRIAKGYQNSPDLRLTWLANMAQKHMERGNHTEAGMCLVHSAALVAEYLAMLESLPYLPAGASALERVSPNVLEESAVSDDVLSPEKEGGCLGSHFTEAGLLGLLEQAASSFNVAAMYEPMNDIYRVLIPIAENNKDFKKLANIHGKLHEAYTRIDQLSGKRMFGTYFRVGFYGSKFGDLDREEFIYKEPTLTKLPEIFSRLENFYTERFGAENVIIIKDSNIVDISSLDCEKAYIQITYVEPYFEQYELRYRQTHFDRNFNMKRFVYATPFTMTGKAHGELKEQYKRKTILTTAVHFPYVKTRIQVLSRSQITLTPIEVAIEDIHKKTLELAIATNQEPPDPKILQMVLQGCIGTTVNQGPLEMATTFLPTDGKALTKHQNKLRCHDALKKNKNLIGPDQRDYQRELDRNYKRFIDKLQPLVNPQSITIINSSPHKYPHADNSPLRW</sequence>
<evidence type="ECO:0000256" key="6">
    <source>
        <dbReference type="ARBA" id="ARBA00023002"/>
    </source>
</evidence>
<dbReference type="InterPro" id="IPR020904">
    <property type="entry name" value="Sc_DH/Rdtase_CS"/>
</dbReference>
<dbReference type="GO" id="GO:0005085">
    <property type="term" value="F:guanyl-nucleotide exchange factor activity"/>
    <property type="evidence" value="ECO:0007669"/>
    <property type="project" value="UniProtKB-KW"/>
</dbReference>
<keyword evidence="4" id="KW-0344">Guanine-nucleotide releasing factor</keyword>